<reference evidence="1" key="1">
    <citation type="submission" date="2019-03" db="EMBL/GenBank/DDBJ databases">
        <title>WGS assembly of Setaria viridis.</title>
        <authorList>
            <person name="Huang P."/>
            <person name="Jenkins J."/>
            <person name="Grimwood J."/>
            <person name="Barry K."/>
            <person name="Healey A."/>
            <person name="Mamidi S."/>
            <person name="Sreedasyam A."/>
            <person name="Shu S."/>
            <person name="Feldman M."/>
            <person name="Wu J."/>
            <person name="Yu Y."/>
            <person name="Chen C."/>
            <person name="Johnson J."/>
            <person name="Rokhsar D."/>
            <person name="Baxter I."/>
            <person name="Schmutz J."/>
            <person name="Brutnell T."/>
            <person name="Kellogg E."/>
        </authorList>
    </citation>
    <scope>NUCLEOTIDE SEQUENCE [LARGE SCALE GENOMIC DNA]</scope>
</reference>
<gene>
    <name evidence="1" type="ORF">SEVIR_9G113700v2</name>
</gene>
<organism evidence="1 2">
    <name type="scientific">Setaria viridis</name>
    <name type="common">Green bristlegrass</name>
    <name type="synonym">Setaria italica subsp. viridis</name>
    <dbReference type="NCBI Taxonomy" id="4556"/>
    <lineage>
        <taxon>Eukaryota</taxon>
        <taxon>Viridiplantae</taxon>
        <taxon>Streptophyta</taxon>
        <taxon>Embryophyta</taxon>
        <taxon>Tracheophyta</taxon>
        <taxon>Spermatophyta</taxon>
        <taxon>Magnoliopsida</taxon>
        <taxon>Liliopsida</taxon>
        <taxon>Poales</taxon>
        <taxon>Poaceae</taxon>
        <taxon>PACMAD clade</taxon>
        <taxon>Panicoideae</taxon>
        <taxon>Panicodae</taxon>
        <taxon>Paniceae</taxon>
        <taxon>Cenchrinae</taxon>
        <taxon>Setaria</taxon>
    </lineage>
</organism>
<dbReference type="EMBL" id="CM016560">
    <property type="protein sequence ID" value="TKV91688.1"/>
    <property type="molecule type" value="Genomic_DNA"/>
</dbReference>
<evidence type="ECO:0000313" key="2">
    <source>
        <dbReference type="Proteomes" id="UP000298652"/>
    </source>
</evidence>
<sequence>MPVARAILFLFRVRERLPKLSHLHLLMGRAGFGAMQQKRRLGDHGRRGPNSRYLQKPPQTLQSCPALLQVTLPDGFMLAPEILLQFITTIDCYSNGSIAYRILHATIASAEKSFSKLKILKKNYLRSTVLQQRMDGLAMCSIEKDILRNIDL</sequence>
<accession>A0A4U6SUG6</accession>
<keyword evidence="2" id="KW-1185">Reference proteome</keyword>
<dbReference type="PANTHER" id="PTHR45749">
    <property type="match status" value="1"/>
</dbReference>
<evidence type="ECO:0008006" key="3">
    <source>
        <dbReference type="Google" id="ProtNLM"/>
    </source>
</evidence>
<protein>
    <recommendedName>
        <fullName evidence="3">HAT C-terminal dimerisation domain-containing protein</fullName>
    </recommendedName>
</protein>
<name>A0A4U6SUG6_SETVI</name>
<proteinExistence type="predicted"/>
<evidence type="ECO:0000313" key="1">
    <source>
        <dbReference type="EMBL" id="TKV91688.1"/>
    </source>
</evidence>
<dbReference type="Gramene" id="TKV91688">
    <property type="protein sequence ID" value="TKV91688"/>
    <property type="gene ID" value="SEVIR_9G113700v2"/>
</dbReference>
<dbReference type="PANTHER" id="PTHR45749:SF35">
    <property type="entry name" value="AC-LIKE TRANSPOSASE-RELATED"/>
    <property type="match status" value="1"/>
</dbReference>
<dbReference type="Proteomes" id="UP000298652">
    <property type="component" value="Chromosome 9"/>
</dbReference>
<dbReference type="AlphaFoldDB" id="A0A4U6SUG6"/>